<dbReference type="RefSeq" id="WP_132372306.1">
    <property type="nucleotide sequence ID" value="NZ_SMAN01000016.1"/>
</dbReference>
<evidence type="ECO:0000313" key="10">
    <source>
        <dbReference type="Proteomes" id="UP000294650"/>
    </source>
</evidence>
<dbReference type="SUPFAM" id="SSF53187">
    <property type="entry name" value="Zn-dependent exopeptidases"/>
    <property type="match status" value="1"/>
</dbReference>
<evidence type="ECO:0000256" key="2">
    <source>
        <dbReference type="ARBA" id="ARBA00005988"/>
    </source>
</evidence>
<dbReference type="AlphaFoldDB" id="A0A4R3MWH7"/>
<dbReference type="SMART" id="SM00631">
    <property type="entry name" value="Zn_pept"/>
    <property type="match status" value="1"/>
</dbReference>
<evidence type="ECO:0000256" key="3">
    <source>
        <dbReference type="ARBA" id="ARBA00022670"/>
    </source>
</evidence>
<evidence type="ECO:0000259" key="8">
    <source>
        <dbReference type="PROSITE" id="PS52035"/>
    </source>
</evidence>
<dbReference type="PANTHER" id="PTHR11705">
    <property type="entry name" value="PROTEASE FAMILY M14 CARBOXYPEPTIDASE A,B"/>
    <property type="match status" value="1"/>
</dbReference>
<comment type="caution">
    <text evidence="9">The sequence shown here is derived from an EMBL/GenBank/DDBJ whole genome shotgun (WGS) entry which is preliminary data.</text>
</comment>
<keyword evidence="5" id="KW-0862">Zinc</keyword>
<sequence length="445" mass="50610">MYFYFALNIYTRPSKSSSVLKSYDEGDKLLYQTFSDNWYEALVYVNGKPVTGYIYNGDVINQGTKQKDYTGFAVKDKTYVYEETSKHSKKLKGYTYGAKMLFKSYTSNWYEAIVYLNGKPHTGYIHKNDVSFHRPYSKQIVNPKMIYTYEQMVRDIKALENTYPGIIQTEIIGKSVDGRNIYAVKLGKGDTKISINAATHAREWITTNLVMHQIDTYSRAYTGNKNIDGYNVRDLLNKVSIYYVPMVNPDGVTLVQKGPFALGNPYNLIRINGGKTDFSHWKANANGVDLNRNYPVGWRNVVNDPGKPSSQNFKGYTPLSEPETIALSNFSLEHDFKTIVSYHSSGEVIYWENGEGEIRENARKVAHLISKKTGYSMLPASFSPGGGFYADWFTENTGQPSVTPEVSPYVGSKPVPISNYDRIWKQNFSIGLVVAYEAYQSRHKR</sequence>
<dbReference type="PANTHER" id="PTHR11705:SF143">
    <property type="entry name" value="SLL0236 PROTEIN"/>
    <property type="match status" value="1"/>
</dbReference>
<protein>
    <submittedName>
        <fullName evidence="9">Zinc carboxypeptidase</fullName>
    </submittedName>
</protein>
<comment type="similarity">
    <text evidence="2 7">Belongs to the peptidase M14 family.</text>
</comment>
<dbReference type="Gene3D" id="2.30.30.40">
    <property type="entry name" value="SH3 Domains"/>
    <property type="match status" value="1"/>
</dbReference>
<keyword evidence="9" id="KW-0121">Carboxypeptidase</keyword>
<dbReference type="EMBL" id="SMAN01000016">
    <property type="protein sequence ID" value="TCT19876.1"/>
    <property type="molecule type" value="Genomic_DNA"/>
</dbReference>
<evidence type="ECO:0000256" key="7">
    <source>
        <dbReference type="PROSITE-ProRule" id="PRU01379"/>
    </source>
</evidence>
<evidence type="ECO:0000256" key="1">
    <source>
        <dbReference type="ARBA" id="ARBA00001947"/>
    </source>
</evidence>
<dbReference type="Gene3D" id="3.40.630.10">
    <property type="entry name" value="Zn peptidases"/>
    <property type="match status" value="1"/>
</dbReference>
<dbReference type="PROSITE" id="PS52035">
    <property type="entry name" value="PEPTIDASE_M14"/>
    <property type="match status" value="1"/>
</dbReference>
<dbReference type="Pfam" id="PF00246">
    <property type="entry name" value="Peptidase_M14"/>
    <property type="match status" value="1"/>
</dbReference>
<dbReference type="OrthoDB" id="9802862at2"/>
<keyword evidence="10" id="KW-1185">Reference proteome</keyword>
<feature type="domain" description="Peptidase M14" evidence="8">
    <location>
        <begin position="145"/>
        <end position="438"/>
    </location>
</feature>
<evidence type="ECO:0000256" key="6">
    <source>
        <dbReference type="ARBA" id="ARBA00023049"/>
    </source>
</evidence>
<keyword evidence="3" id="KW-0645">Protease</keyword>
<accession>A0A4R3MWH7</accession>
<evidence type="ECO:0000256" key="4">
    <source>
        <dbReference type="ARBA" id="ARBA00022801"/>
    </source>
</evidence>
<dbReference type="GO" id="GO:0006508">
    <property type="term" value="P:proteolysis"/>
    <property type="evidence" value="ECO:0007669"/>
    <property type="project" value="UniProtKB-KW"/>
</dbReference>
<dbReference type="Proteomes" id="UP000294650">
    <property type="component" value="Unassembled WGS sequence"/>
</dbReference>
<dbReference type="InterPro" id="IPR000834">
    <property type="entry name" value="Peptidase_M14"/>
</dbReference>
<feature type="active site" description="Proton donor/acceptor" evidence="7">
    <location>
        <position position="405"/>
    </location>
</feature>
<keyword evidence="4" id="KW-0378">Hydrolase</keyword>
<keyword evidence="6" id="KW-0482">Metalloprotease</keyword>
<reference evidence="9 10" key="1">
    <citation type="submission" date="2019-03" db="EMBL/GenBank/DDBJ databases">
        <title>Genomic Encyclopedia of Type Strains, Phase IV (KMG-IV): sequencing the most valuable type-strain genomes for metagenomic binning, comparative biology and taxonomic classification.</title>
        <authorList>
            <person name="Goeker M."/>
        </authorList>
    </citation>
    <scope>NUCLEOTIDE SEQUENCE [LARGE SCALE GENOMIC DNA]</scope>
    <source>
        <strain evidence="9 10">DSM 25894</strain>
    </source>
</reference>
<name>A0A4R3MWH7_9BACI</name>
<dbReference type="PRINTS" id="PR00765">
    <property type="entry name" value="CRBOXYPTASEA"/>
</dbReference>
<dbReference type="InterPro" id="IPR034274">
    <property type="entry name" value="ENP1_M14_CPD"/>
</dbReference>
<gene>
    <name evidence="9" type="ORF">EDD68_1164</name>
</gene>
<comment type="cofactor">
    <cofactor evidence="1">
        <name>Zn(2+)</name>
        <dbReference type="ChEBI" id="CHEBI:29105"/>
    </cofactor>
</comment>
<dbReference type="GO" id="GO:0008270">
    <property type="term" value="F:zinc ion binding"/>
    <property type="evidence" value="ECO:0007669"/>
    <property type="project" value="InterPro"/>
</dbReference>
<organism evidence="9 10">
    <name type="scientific">Melghiribacillus thermohalophilus</name>
    <dbReference type="NCBI Taxonomy" id="1324956"/>
    <lineage>
        <taxon>Bacteria</taxon>
        <taxon>Bacillati</taxon>
        <taxon>Bacillota</taxon>
        <taxon>Bacilli</taxon>
        <taxon>Bacillales</taxon>
        <taxon>Bacillaceae</taxon>
        <taxon>Melghiribacillus</taxon>
    </lineage>
</organism>
<dbReference type="GO" id="GO:0004181">
    <property type="term" value="F:metallocarboxypeptidase activity"/>
    <property type="evidence" value="ECO:0007669"/>
    <property type="project" value="InterPro"/>
</dbReference>
<dbReference type="CDD" id="cd06229">
    <property type="entry name" value="M14_Endopeptidase_I"/>
    <property type="match status" value="1"/>
</dbReference>
<evidence type="ECO:0000256" key="5">
    <source>
        <dbReference type="ARBA" id="ARBA00022833"/>
    </source>
</evidence>
<dbReference type="GO" id="GO:0005615">
    <property type="term" value="C:extracellular space"/>
    <property type="evidence" value="ECO:0007669"/>
    <property type="project" value="TreeGrafter"/>
</dbReference>
<proteinExistence type="inferred from homology"/>
<evidence type="ECO:0000313" key="9">
    <source>
        <dbReference type="EMBL" id="TCT19876.1"/>
    </source>
</evidence>